<accession>A0A936ZC63</accession>
<evidence type="ECO:0000313" key="1">
    <source>
        <dbReference type="EMBL" id="MBL0404382.1"/>
    </source>
</evidence>
<evidence type="ECO:0000313" key="2">
    <source>
        <dbReference type="Proteomes" id="UP000605848"/>
    </source>
</evidence>
<dbReference type="AlphaFoldDB" id="A0A936ZC63"/>
<sequence length="130" mass="13528">MRSWDGAGPVPGVFNAALERSGRLRIEPVVQSSRRNRAAGCVNGEDSMAGLSGLSDEALAVFAFAAYHQLSSGQTVRSVVQRDGSGHKASDTAVGELQGQGLIEADGDEIRFTPEGEEALQGLISSIRGG</sequence>
<dbReference type="EMBL" id="JAEQMY010000011">
    <property type="protein sequence ID" value="MBL0404382.1"/>
    <property type="molecule type" value="Genomic_DNA"/>
</dbReference>
<keyword evidence="2" id="KW-1185">Reference proteome</keyword>
<protein>
    <submittedName>
        <fullName evidence="1">Uncharacterized protein</fullName>
    </submittedName>
</protein>
<comment type="caution">
    <text evidence="1">The sequence shown here is derived from an EMBL/GenBank/DDBJ whole genome shotgun (WGS) entry which is preliminary data.</text>
</comment>
<proteinExistence type="predicted"/>
<dbReference type="Proteomes" id="UP000605848">
    <property type="component" value="Unassembled WGS sequence"/>
</dbReference>
<gene>
    <name evidence="1" type="ORF">JKG68_10410</name>
</gene>
<name>A0A936ZC63_9HYPH</name>
<dbReference type="RefSeq" id="WP_202059001.1">
    <property type="nucleotide sequence ID" value="NZ_JAEQMY010000011.1"/>
</dbReference>
<organism evidence="1 2">
    <name type="scientific">Microvirga aerilata</name>
    <dbReference type="NCBI Taxonomy" id="670292"/>
    <lineage>
        <taxon>Bacteria</taxon>
        <taxon>Pseudomonadati</taxon>
        <taxon>Pseudomonadota</taxon>
        <taxon>Alphaproteobacteria</taxon>
        <taxon>Hyphomicrobiales</taxon>
        <taxon>Methylobacteriaceae</taxon>
        <taxon>Microvirga</taxon>
    </lineage>
</organism>
<reference evidence="1" key="1">
    <citation type="submission" date="2021-01" db="EMBL/GenBank/DDBJ databases">
        <title>Microvirga sp.</title>
        <authorList>
            <person name="Kim M.K."/>
        </authorList>
    </citation>
    <scope>NUCLEOTIDE SEQUENCE</scope>
    <source>
        <strain evidence="1">5420S-16</strain>
    </source>
</reference>